<dbReference type="Proteomes" id="UP000614811">
    <property type="component" value="Unassembled WGS sequence"/>
</dbReference>
<organism evidence="3 4">
    <name type="scientific">Arenicella chitinivorans</name>
    <dbReference type="NCBI Taxonomy" id="1329800"/>
    <lineage>
        <taxon>Bacteria</taxon>
        <taxon>Pseudomonadati</taxon>
        <taxon>Pseudomonadota</taxon>
        <taxon>Gammaproteobacteria</taxon>
        <taxon>Arenicellales</taxon>
        <taxon>Arenicellaceae</taxon>
        <taxon>Arenicella</taxon>
    </lineage>
</organism>
<comment type="caution">
    <text evidence="3">The sequence shown here is derived from an EMBL/GenBank/DDBJ whole genome shotgun (WGS) entry which is preliminary data.</text>
</comment>
<keyword evidence="4" id="KW-1185">Reference proteome</keyword>
<proteinExistence type="predicted"/>
<dbReference type="InterPro" id="IPR004046">
    <property type="entry name" value="GST_C"/>
</dbReference>
<dbReference type="Gene3D" id="3.40.30.10">
    <property type="entry name" value="Glutaredoxin"/>
    <property type="match status" value="1"/>
</dbReference>
<dbReference type="EMBL" id="BMXA01000002">
    <property type="protein sequence ID" value="GHA06305.1"/>
    <property type="molecule type" value="Genomic_DNA"/>
</dbReference>
<name>A0A918RRC2_9GAMM</name>
<dbReference type="Gene3D" id="1.20.1050.10">
    <property type="match status" value="1"/>
</dbReference>
<evidence type="ECO:0000259" key="2">
    <source>
        <dbReference type="PROSITE" id="PS50405"/>
    </source>
</evidence>
<dbReference type="SFLD" id="SFLDS00019">
    <property type="entry name" value="Glutathione_Transferase_(cytos"/>
    <property type="match status" value="1"/>
</dbReference>
<reference evidence="3" key="1">
    <citation type="journal article" date="2014" name="Int. J. Syst. Evol. Microbiol.">
        <title>Complete genome sequence of Corynebacterium casei LMG S-19264T (=DSM 44701T), isolated from a smear-ripened cheese.</title>
        <authorList>
            <consortium name="US DOE Joint Genome Institute (JGI-PGF)"/>
            <person name="Walter F."/>
            <person name="Albersmeier A."/>
            <person name="Kalinowski J."/>
            <person name="Ruckert C."/>
        </authorList>
    </citation>
    <scope>NUCLEOTIDE SEQUENCE</scope>
    <source>
        <strain evidence="3">KCTC 12711</strain>
    </source>
</reference>
<dbReference type="InterPro" id="IPR004045">
    <property type="entry name" value="Glutathione_S-Trfase_N"/>
</dbReference>
<dbReference type="SUPFAM" id="SSF47616">
    <property type="entry name" value="GST C-terminal domain-like"/>
    <property type="match status" value="1"/>
</dbReference>
<dbReference type="InterPro" id="IPR036249">
    <property type="entry name" value="Thioredoxin-like_sf"/>
</dbReference>
<dbReference type="SFLD" id="SFLDG00358">
    <property type="entry name" value="Main_(cytGST)"/>
    <property type="match status" value="1"/>
</dbReference>
<dbReference type="RefSeq" id="WP_189399466.1">
    <property type="nucleotide sequence ID" value="NZ_BMXA01000002.1"/>
</dbReference>
<dbReference type="CDD" id="cd03046">
    <property type="entry name" value="GST_N_GTT1_like"/>
    <property type="match status" value="1"/>
</dbReference>
<accession>A0A918RRC2</accession>
<evidence type="ECO:0000313" key="4">
    <source>
        <dbReference type="Proteomes" id="UP000614811"/>
    </source>
</evidence>
<dbReference type="InterPro" id="IPR040079">
    <property type="entry name" value="Glutathione_S-Trfase"/>
</dbReference>
<dbReference type="SFLD" id="SFLDG01150">
    <property type="entry name" value="Main.1:_Beta-like"/>
    <property type="match status" value="1"/>
</dbReference>
<dbReference type="SUPFAM" id="SSF52833">
    <property type="entry name" value="Thioredoxin-like"/>
    <property type="match status" value="1"/>
</dbReference>
<dbReference type="Pfam" id="PF14497">
    <property type="entry name" value="GST_C_3"/>
    <property type="match status" value="1"/>
</dbReference>
<dbReference type="PROSITE" id="PS50405">
    <property type="entry name" value="GST_CTER"/>
    <property type="match status" value="1"/>
</dbReference>
<dbReference type="InterPro" id="IPR010987">
    <property type="entry name" value="Glutathione-S-Trfase_C-like"/>
</dbReference>
<dbReference type="PANTHER" id="PTHR44051">
    <property type="entry name" value="GLUTATHIONE S-TRANSFERASE-RELATED"/>
    <property type="match status" value="1"/>
</dbReference>
<dbReference type="AlphaFoldDB" id="A0A918RRC2"/>
<dbReference type="Pfam" id="PF02798">
    <property type="entry name" value="GST_N"/>
    <property type="match status" value="1"/>
</dbReference>
<sequence length="205" mass="23102">MITLHHLRIGRSIFTVWLLEELALDYELKVYHRDPDTMRAQADLKAVHPLGKSPVIEDGPLLLTESNVITAYLLEKFDTEHKLHPDRGDLAVWAQYNQWLAYPEGSVFAPLLLKMLTLRSGVDHPVISPFSDAEIALHFAHIADQLGDRPYILGQEFSGADFGICYMVSMAERLGLLTSYPSLQAYLGRCRARPAFERAIAKAVE</sequence>
<dbReference type="PANTHER" id="PTHR44051:SF9">
    <property type="entry name" value="GLUTATHIONE S-TRANSFERASE 1"/>
    <property type="match status" value="1"/>
</dbReference>
<feature type="domain" description="GST N-terminal" evidence="1">
    <location>
        <begin position="1"/>
        <end position="81"/>
    </location>
</feature>
<protein>
    <submittedName>
        <fullName evidence="3">Glutathione S-transferase</fullName>
    </submittedName>
</protein>
<evidence type="ECO:0000259" key="1">
    <source>
        <dbReference type="PROSITE" id="PS50404"/>
    </source>
</evidence>
<reference evidence="3" key="2">
    <citation type="submission" date="2020-09" db="EMBL/GenBank/DDBJ databases">
        <authorList>
            <person name="Sun Q."/>
            <person name="Kim S."/>
        </authorList>
    </citation>
    <scope>NUCLEOTIDE SEQUENCE</scope>
    <source>
        <strain evidence="3">KCTC 12711</strain>
    </source>
</reference>
<dbReference type="PROSITE" id="PS50404">
    <property type="entry name" value="GST_NTER"/>
    <property type="match status" value="1"/>
</dbReference>
<dbReference type="InterPro" id="IPR036282">
    <property type="entry name" value="Glutathione-S-Trfase_C_sf"/>
</dbReference>
<feature type="domain" description="GST C-terminal" evidence="2">
    <location>
        <begin position="89"/>
        <end position="205"/>
    </location>
</feature>
<gene>
    <name evidence="3" type="ORF">GCM10008090_14980</name>
</gene>
<evidence type="ECO:0000313" key="3">
    <source>
        <dbReference type="EMBL" id="GHA06305.1"/>
    </source>
</evidence>